<dbReference type="Pfam" id="PF05580">
    <property type="entry name" value="Peptidase_S55"/>
    <property type="match status" value="1"/>
</dbReference>
<dbReference type="NCBIfam" id="TIGR02860">
    <property type="entry name" value="spore_IV_B"/>
    <property type="match status" value="1"/>
</dbReference>
<dbReference type="InterPro" id="IPR008763">
    <property type="entry name" value="Peptidase_S55"/>
</dbReference>
<dbReference type="SUPFAM" id="SSF50494">
    <property type="entry name" value="Trypsin-like serine proteases"/>
    <property type="match status" value="1"/>
</dbReference>
<dbReference type="InterPro" id="IPR036034">
    <property type="entry name" value="PDZ_sf"/>
</dbReference>
<protein>
    <submittedName>
        <fullName evidence="3">Stage IV sporulation protein B</fullName>
    </submittedName>
</protein>
<dbReference type="PROSITE" id="PS50106">
    <property type="entry name" value="PDZ"/>
    <property type="match status" value="1"/>
</dbReference>
<dbReference type="RefSeq" id="WP_007934071.1">
    <property type="nucleotide sequence ID" value="NZ_AKVJ01000025.1"/>
</dbReference>
<dbReference type="InterPro" id="IPR001478">
    <property type="entry name" value="PDZ"/>
</dbReference>
<evidence type="ECO:0000313" key="4">
    <source>
        <dbReference type="Proteomes" id="UP000004324"/>
    </source>
</evidence>
<dbReference type="OrthoDB" id="9765242at2"/>
<feature type="domain" description="Peptidase S55" evidence="2">
    <location>
        <begin position="197"/>
        <end position="436"/>
    </location>
</feature>
<proteinExistence type="predicted"/>
<keyword evidence="4" id="KW-1185">Reference proteome</keyword>
<dbReference type="InterPro" id="IPR041489">
    <property type="entry name" value="PDZ_6"/>
</dbReference>
<dbReference type="AlphaFoldDB" id="I9LDD6"/>
<accession>I9LDD6</accession>
<dbReference type="InterPro" id="IPR009003">
    <property type="entry name" value="Peptidase_S1_PA"/>
</dbReference>
<dbReference type="SUPFAM" id="SSF50156">
    <property type="entry name" value="PDZ domain-like"/>
    <property type="match status" value="1"/>
</dbReference>
<organism evidence="3 4">
    <name type="scientific">Pelosinus fermentans B4</name>
    <dbReference type="NCBI Taxonomy" id="1149862"/>
    <lineage>
        <taxon>Bacteria</taxon>
        <taxon>Bacillati</taxon>
        <taxon>Bacillota</taxon>
        <taxon>Negativicutes</taxon>
        <taxon>Selenomonadales</taxon>
        <taxon>Sporomusaceae</taxon>
        <taxon>Pelosinus</taxon>
    </lineage>
</organism>
<dbReference type="Gene3D" id="2.30.42.10">
    <property type="match status" value="1"/>
</dbReference>
<dbReference type="Proteomes" id="UP000004324">
    <property type="component" value="Unassembled WGS sequence"/>
</dbReference>
<evidence type="ECO:0000259" key="2">
    <source>
        <dbReference type="PROSITE" id="PS51494"/>
    </source>
</evidence>
<dbReference type="EMBL" id="AKVJ01000025">
    <property type="protein sequence ID" value="EIW18449.1"/>
    <property type="molecule type" value="Genomic_DNA"/>
</dbReference>
<comment type="caution">
    <text evidence="3">The sequence shown here is derived from an EMBL/GenBank/DDBJ whole genome shotgun (WGS) entry which is preliminary data.</text>
</comment>
<dbReference type="InterPro" id="IPR014219">
    <property type="entry name" value="SpoIVB"/>
</dbReference>
<gene>
    <name evidence="3" type="ORF">FB4_3268</name>
</gene>
<dbReference type="MEROPS" id="S55.001"/>
<dbReference type="SMART" id="SM00228">
    <property type="entry name" value="PDZ"/>
    <property type="match status" value="1"/>
</dbReference>
<dbReference type="PROSITE" id="PS51494">
    <property type="entry name" value="SPOIVB"/>
    <property type="match status" value="1"/>
</dbReference>
<dbReference type="Pfam" id="PF17820">
    <property type="entry name" value="PDZ_6"/>
    <property type="match status" value="1"/>
</dbReference>
<evidence type="ECO:0000313" key="3">
    <source>
        <dbReference type="EMBL" id="EIW18449.1"/>
    </source>
</evidence>
<name>I9LDD6_9FIRM</name>
<evidence type="ECO:0000259" key="1">
    <source>
        <dbReference type="PROSITE" id="PS50106"/>
    </source>
</evidence>
<dbReference type="PATRIC" id="fig|1149862.3.peg.2234"/>
<reference evidence="3 4" key="1">
    <citation type="journal article" date="2012" name="J. Bacteriol.">
        <title>Draft Genome Sequences for Two Metal-Reducing Pelosinus fermentans Strains Isolated from a Cr(VI)-Contaminated Site and for Type Strain R7.</title>
        <authorList>
            <person name="Brown S.D."/>
            <person name="Podar M."/>
            <person name="Klingeman D.M."/>
            <person name="Johnson C.M."/>
            <person name="Yang Z.K."/>
            <person name="Utturkar S.M."/>
            <person name="Land M.L."/>
            <person name="Mosher J.J."/>
            <person name="Hurt R.A.Jr."/>
            <person name="Phelps T.J."/>
            <person name="Palumbo A.V."/>
            <person name="Arkin A.P."/>
            <person name="Hazen T.C."/>
            <person name="Elias D.A."/>
        </authorList>
    </citation>
    <scope>NUCLEOTIDE SEQUENCE [LARGE SCALE GENOMIC DNA]</scope>
    <source>
        <strain evidence="3 4">B4</strain>
    </source>
</reference>
<feature type="domain" description="PDZ" evidence="1">
    <location>
        <begin position="111"/>
        <end position="183"/>
    </location>
</feature>
<sequence>MRNSKCRSFMGICIAALIIAFSFSPQFRTVYGLPPHMRIIEGEVALFNVNFPLTLTIHPDLEKNIKEESPSKYALSRSVFLESLKLGKSTVEFKLLGIIPIRTVQVDVLPPIELVPGGHSIGVVLHSRGVIIVGHSPVPIGNEEYVTPAKDAGINIGDVIMSINGISVQSDSQVAEIIDSSGKQNEQLNILLKRGEEQIHINLAPILCNDTKRYRIGLFVRDSAAGVGTLSFYDPKSRAYGALGHIITDSDTNQPIDCEQGKIVSASVSGIQHSKRGQPGEKIGIFINEDHLLGNIDKNTKFGIYGKLVDEVPNELYSEAIPVASMNQIQTGYAEILTVVDGQTIKRFSIDIQKVNLQEAPEGKGLVIKVTDPELLEKTGGIVQGMSGSPIIQNGKLVGAVTHVFVHDPTRGYGCFIEWMLIESGIVPKAGKQSARKLFTFSGFSFSVGVEVPPVLKSLWS</sequence>